<keyword evidence="6 11" id="KW-0798">TonB box</keyword>
<evidence type="ECO:0000256" key="4">
    <source>
        <dbReference type="ARBA" id="ARBA00022692"/>
    </source>
</evidence>
<dbReference type="InterPro" id="IPR000531">
    <property type="entry name" value="Beta-barrel_TonB"/>
</dbReference>
<evidence type="ECO:0000256" key="8">
    <source>
        <dbReference type="ARBA" id="ARBA00023170"/>
    </source>
</evidence>
<dbReference type="Gene3D" id="2.170.130.10">
    <property type="entry name" value="TonB-dependent receptor, plug domain"/>
    <property type="match status" value="1"/>
</dbReference>
<dbReference type="InterPro" id="IPR023997">
    <property type="entry name" value="TonB-dep_OMP_SusC/RagA_CS"/>
</dbReference>
<evidence type="ECO:0000259" key="13">
    <source>
        <dbReference type="Pfam" id="PF00593"/>
    </source>
</evidence>
<dbReference type="GO" id="GO:0009279">
    <property type="term" value="C:cell outer membrane"/>
    <property type="evidence" value="ECO:0007669"/>
    <property type="project" value="UniProtKB-SubCell"/>
</dbReference>
<proteinExistence type="inferred from homology"/>
<feature type="domain" description="TonB-dependent receptor-like beta-barrel" evidence="13">
    <location>
        <begin position="414"/>
        <end position="884"/>
    </location>
</feature>
<keyword evidence="8" id="KW-0675">Receptor</keyword>
<dbReference type="GO" id="GO:0044718">
    <property type="term" value="P:siderophore transmembrane transport"/>
    <property type="evidence" value="ECO:0007669"/>
    <property type="project" value="TreeGrafter"/>
</dbReference>
<accession>A0A1I1E4H5</accession>
<comment type="similarity">
    <text evidence="10 11">Belongs to the TonB-dependent receptor family.</text>
</comment>
<evidence type="ECO:0000256" key="9">
    <source>
        <dbReference type="ARBA" id="ARBA00023237"/>
    </source>
</evidence>
<evidence type="ECO:0000256" key="6">
    <source>
        <dbReference type="ARBA" id="ARBA00023077"/>
    </source>
</evidence>
<sequence length="1028" mass="115103">MKPSIVVKSSCWLVLLYLFSGTAWAQTTAISGLVTNEQRQPLEGVTVTVKGSATSTQTDAKGRFSLPFVGNSMVLVFSIVGFETQEVVVKPNADLQVTLVETTSHLDEVIVVGYGTQKKRNVTGAIVSVSSEDIAERQALNVFDALQGMASGVQIDQESGRPGAGSSVRVRGTATMEGGADPLYIVDGAQGVDINTINPDDIESVEILKDGASAAIYGSRSANGVIIITTKRGKEGKPQIKGSYLNSYNTLSHKIPQANADQRRLYEMKRGGAGARTIDSLNPAYNADNDMQELITRTAQRHQLDASLAGSTGKLNYYGSLGYLGDEGIILNSWYRRVTSRLNMDYSPSNVFTYGNRLSFSYRTENRIHEGNVLNQAIPRPPTNAVYFPDGSLAPTISGRMNPLAQALLRKNEFDIYDASIYNYFRFNVMDGLRFTTDAIVRFNYSHNEVFVPKLLNTNTGATVEPVSNGSEQDNMLNYWMVQGFFNYDKSFADRHHFTGVLGVSAEREYTRRINIAGNNWVSEEIPTMNAAQELILNNIYTNGLRSTQASLFGRLGYNFNDRYIFESNFRLDGSSRFGRDNRWGFFPSVSGAWRFSDESFMQATRNYLTDGKVRVSYGVTGNDRIGQYDAIQRYVFGSNFYNGVSGVVPNTLFGNNTLGWETTRQFNTGLDLTFFDGRLTVTADYYNKTTRDLLYNAPIAYETGFDDVRVNLGSIQNRGVEITIGGSPFRKERFRWHTEVNFTRNRGRVLELAEGTEMIVAGIWLVEEGQPLGNFYGWNNLGVYAYDESNAWTDDGRQLMPVFGSDGAFDHYILDGQRYMGNVNQLQTTGGISKGGDVIWQDVNGDWVIDDTDRIILGNAQPKWMTGWNNALSYKDWTLSFNFYLSYGGKIYNQARRVMASYTTSLATPDPYIINNAWWRPGDITDVPIPVNNGMENVRELNSFFLEDASFIRLRNARLTYQMPAQWMSAVKFAGASIYVYGNNLFTWTNYSWFDPEIAFSNPLQMGRDTGRYPRRRELGLGLNINF</sequence>
<keyword evidence="3 10" id="KW-1134">Transmembrane beta strand</keyword>
<dbReference type="Pfam" id="PF00593">
    <property type="entry name" value="TonB_dep_Rec_b-barrel"/>
    <property type="match status" value="1"/>
</dbReference>
<evidence type="ECO:0000256" key="3">
    <source>
        <dbReference type="ARBA" id="ARBA00022452"/>
    </source>
</evidence>
<dbReference type="STRING" id="623281.SAMN05421747_101324"/>
<organism evidence="15 16">
    <name type="scientific">Parapedobacter composti</name>
    <dbReference type="NCBI Taxonomy" id="623281"/>
    <lineage>
        <taxon>Bacteria</taxon>
        <taxon>Pseudomonadati</taxon>
        <taxon>Bacteroidota</taxon>
        <taxon>Sphingobacteriia</taxon>
        <taxon>Sphingobacteriales</taxon>
        <taxon>Sphingobacteriaceae</taxon>
        <taxon>Parapedobacter</taxon>
    </lineage>
</organism>
<dbReference type="InterPro" id="IPR012910">
    <property type="entry name" value="Plug_dom"/>
</dbReference>
<dbReference type="InterPro" id="IPR008969">
    <property type="entry name" value="CarboxyPept-like_regulatory"/>
</dbReference>
<dbReference type="AlphaFoldDB" id="A0A1I1E4H5"/>
<keyword evidence="7 10" id="KW-0472">Membrane</keyword>
<dbReference type="InterPro" id="IPR023996">
    <property type="entry name" value="TonB-dep_OMP_SusC/RagA"/>
</dbReference>
<evidence type="ECO:0000256" key="10">
    <source>
        <dbReference type="PROSITE-ProRule" id="PRU01360"/>
    </source>
</evidence>
<dbReference type="GO" id="GO:0015344">
    <property type="term" value="F:siderophore uptake transmembrane transporter activity"/>
    <property type="evidence" value="ECO:0007669"/>
    <property type="project" value="TreeGrafter"/>
</dbReference>
<protein>
    <submittedName>
        <fullName evidence="15">TonB-linked outer membrane protein, SusC/RagA family</fullName>
    </submittedName>
</protein>
<evidence type="ECO:0000256" key="11">
    <source>
        <dbReference type="RuleBase" id="RU003357"/>
    </source>
</evidence>
<evidence type="ECO:0000256" key="12">
    <source>
        <dbReference type="SAM" id="SignalP"/>
    </source>
</evidence>
<dbReference type="Gene3D" id="2.40.170.20">
    <property type="entry name" value="TonB-dependent receptor, beta-barrel domain"/>
    <property type="match status" value="1"/>
</dbReference>
<keyword evidence="9 10" id="KW-0998">Cell outer membrane</keyword>
<evidence type="ECO:0000313" key="15">
    <source>
        <dbReference type="EMBL" id="SFB82139.1"/>
    </source>
</evidence>
<keyword evidence="16" id="KW-1185">Reference proteome</keyword>
<evidence type="ECO:0000256" key="5">
    <source>
        <dbReference type="ARBA" id="ARBA00022729"/>
    </source>
</evidence>
<evidence type="ECO:0000259" key="14">
    <source>
        <dbReference type="Pfam" id="PF07715"/>
    </source>
</evidence>
<keyword evidence="2 10" id="KW-0813">Transport</keyword>
<keyword evidence="5 12" id="KW-0732">Signal</keyword>
<evidence type="ECO:0000313" key="16">
    <source>
        <dbReference type="Proteomes" id="UP000199577"/>
    </source>
</evidence>
<dbReference type="Gene3D" id="2.60.40.1120">
    <property type="entry name" value="Carboxypeptidase-like, regulatory domain"/>
    <property type="match status" value="1"/>
</dbReference>
<feature type="domain" description="TonB-dependent receptor plug" evidence="14">
    <location>
        <begin position="118"/>
        <end position="225"/>
    </location>
</feature>
<dbReference type="InterPro" id="IPR039426">
    <property type="entry name" value="TonB-dep_rcpt-like"/>
</dbReference>
<dbReference type="SUPFAM" id="SSF49464">
    <property type="entry name" value="Carboxypeptidase regulatory domain-like"/>
    <property type="match status" value="1"/>
</dbReference>
<dbReference type="PROSITE" id="PS52016">
    <property type="entry name" value="TONB_DEPENDENT_REC_3"/>
    <property type="match status" value="1"/>
</dbReference>
<dbReference type="Pfam" id="PF07715">
    <property type="entry name" value="Plug"/>
    <property type="match status" value="1"/>
</dbReference>
<dbReference type="PANTHER" id="PTHR30069">
    <property type="entry name" value="TONB-DEPENDENT OUTER MEMBRANE RECEPTOR"/>
    <property type="match status" value="1"/>
</dbReference>
<evidence type="ECO:0000256" key="1">
    <source>
        <dbReference type="ARBA" id="ARBA00004571"/>
    </source>
</evidence>
<dbReference type="FunFam" id="2.170.130.10:FF:000008">
    <property type="entry name" value="SusC/RagA family TonB-linked outer membrane protein"/>
    <property type="match status" value="1"/>
</dbReference>
<dbReference type="InterPro" id="IPR036942">
    <property type="entry name" value="Beta-barrel_TonB_sf"/>
</dbReference>
<dbReference type="InterPro" id="IPR037066">
    <property type="entry name" value="Plug_dom_sf"/>
</dbReference>
<dbReference type="Proteomes" id="UP000199577">
    <property type="component" value="Unassembled WGS sequence"/>
</dbReference>
<feature type="chain" id="PRO_5011623624" evidence="12">
    <location>
        <begin position="26"/>
        <end position="1028"/>
    </location>
</feature>
<dbReference type="NCBIfam" id="TIGR04057">
    <property type="entry name" value="SusC_RagA_signa"/>
    <property type="match status" value="1"/>
</dbReference>
<dbReference type="EMBL" id="FOLL01000001">
    <property type="protein sequence ID" value="SFB82139.1"/>
    <property type="molecule type" value="Genomic_DNA"/>
</dbReference>
<feature type="signal peptide" evidence="12">
    <location>
        <begin position="1"/>
        <end position="25"/>
    </location>
</feature>
<dbReference type="Pfam" id="PF13715">
    <property type="entry name" value="CarbopepD_reg_2"/>
    <property type="match status" value="1"/>
</dbReference>
<keyword evidence="4 10" id="KW-0812">Transmembrane</keyword>
<dbReference type="PANTHER" id="PTHR30069:SF29">
    <property type="entry name" value="HEMOGLOBIN AND HEMOGLOBIN-HAPTOGLOBIN-BINDING PROTEIN 1-RELATED"/>
    <property type="match status" value="1"/>
</dbReference>
<dbReference type="RefSeq" id="WP_170845597.1">
    <property type="nucleotide sequence ID" value="NZ_FOLL01000001.1"/>
</dbReference>
<reference evidence="15 16" key="1">
    <citation type="submission" date="2016-10" db="EMBL/GenBank/DDBJ databases">
        <authorList>
            <person name="de Groot N.N."/>
        </authorList>
    </citation>
    <scope>NUCLEOTIDE SEQUENCE [LARGE SCALE GENOMIC DNA]</scope>
    <source>
        <strain evidence="15 16">DSM 22900</strain>
    </source>
</reference>
<dbReference type="NCBIfam" id="TIGR04056">
    <property type="entry name" value="OMP_RagA_SusC"/>
    <property type="match status" value="1"/>
</dbReference>
<evidence type="ECO:0000256" key="7">
    <source>
        <dbReference type="ARBA" id="ARBA00023136"/>
    </source>
</evidence>
<name>A0A1I1E4H5_9SPHI</name>
<dbReference type="SUPFAM" id="SSF56935">
    <property type="entry name" value="Porins"/>
    <property type="match status" value="1"/>
</dbReference>
<comment type="subcellular location">
    <subcellularLocation>
        <location evidence="1 10">Cell outer membrane</location>
        <topology evidence="1 10">Multi-pass membrane protein</topology>
    </subcellularLocation>
</comment>
<evidence type="ECO:0000256" key="2">
    <source>
        <dbReference type="ARBA" id="ARBA00022448"/>
    </source>
</evidence>
<gene>
    <name evidence="15" type="ORF">SAMN05421747_101324</name>
</gene>